<evidence type="ECO:0000313" key="4">
    <source>
        <dbReference type="EMBL" id="CAF3767954.1"/>
    </source>
</evidence>
<dbReference type="EMBL" id="CAJOBD010001163">
    <property type="protein sequence ID" value="CAF3767954.1"/>
    <property type="molecule type" value="Genomic_DNA"/>
</dbReference>
<evidence type="ECO:0000256" key="1">
    <source>
        <dbReference type="SAM" id="MobiDB-lite"/>
    </source>
</evidence>
<dbReference type="Pfam" id="PF03456">
    <property type="entry name" value="uDENN"/>
    <property type="match status" value="1"/>
</dbReference>
<dbReference type="AlphaFoldDB" id="A0A814AYT7"/>
<evidence type="ECO:0000259" key="2">
    <source>
        <dbReference type="PROSITE" id="PS50211"/>
    </source>
</evidence>
<dbReference type="GO" id="GO:0032456">
    <property type="term" value="P:endocytic recycling"/>
    <property type="evidence" value="ECO:0007669"/>
    <property type="project" value="TreeGrafter"/>
</dbReference>
<dbReference type="SMART" id="SM00799">
    <property type="entry name" value="DENN"/>
    <property type="match status" value="1"/>
</dbReference>
<reference evidence="3" key="1">
    <citation type="submission" date="2021-02" db="EMBL/GenBank/DDBJ databases">
        <authorList>
            <person name="Nowell W R."/>
        </authorList>
    </citation>
    <scope>NUCLEOTIDE SEQUENCE</scope>
</reference>
<dbReference type="EMBL" id="CAJNOT010000265">
    <property type="protein sequence ID" value="CAF0919572.1"/>
    <property type="molecule type" value="Genomic_DNA"/>
</dbReference>
<dbReference type="GO" id="GO:0005829">
    <property type="term" value="C:cytosol"/>
    <property type="evidence" value="ECO:0007669"/>
    <property type="project" value="TreeGrafter"/>
</dbReference>
<dbReference type="Gene3D" id="3.40.50.11500">
    <property type="match status" value="1"/>
</dbReference>
<gene>
    <name evidence="4" type="ORF">JBS370_LOCUS13507</name>
    <name evidence="3" type="ORF">ZHD862_LOCUS8320</name>
</gene>
<dbReference type="InterPro" id="IPR001194">
    <property type="entry name" value="cDENN_dom"/>
</dbReference>
<dbReference type="InterPro" id="IPR037516">
    <property type="entry name" value="Tripartite_DENN"/>
</dbReference>
<dbReference type="GO" id="GO:1901981">
    <property type="term" value="F:phosphatidylinositol phosphate binding"/>
    <property type="evidence" value="ECO:0007669"/>
    <property type="project" value="TreeGrafter"/>
</dbReference>
<evidence type="ECO:0000313" key="5">
    <source>
        <dbReference type="Proteomes" id="UP000663864"/>
    </source>
</evidence>
<dbReference type="PROSITE" id="PS50211">
    <property type="entry name" value="DENN"/>
    <property type="match status" value="1"/>
</dbReference>
<dbReference type="Gene3D" id="3.30.450.200">
    <property type="match status" value="1"/>
</dbReference>
<feature type="compositionally biased region" description="Polar residues" evidence="1">
    <location>
        <begin position="13"/>
        <end position="23"/>
    </location>
</feature>
<evidence type="ECO:0000313" key="3">
    <source>
        <dbReference type="EMBL" id="CAF0919572.1"/>
    </source>
</evidence>
<feature type="region of interest" description="Disordered" evidence="1">
    <location>
        <begin position="1"/>
        <end position="33"/>
    </location>
</feature>
<protein>
    <recommendedName>
        <fullName evidence="2">UDENN domain-containing protein</fullName>
    </recommendedName>
</protein>
<organism evidence="3 5">
    <name type="scientific">Rotaria sordida</name>
    <dbReference type="NCBI Taxonomy" id="392033"/>
    <lineage>
        <taxon>Eukaryota</taxon>
        <taxon>Metazoa</taxon>
        <taxon>Spiralia</taxon>
        <taxon>Gnathifera</taxon>
        <taxon>Rotifera</taxon>
        <taxon>Eurotatoria</taxon>
        <taxon>Bdelloidea</taxon>
        <taxon>Philodinida</taxon>
        <taxon>Philodinidae</taxon>
        <taxon>Rotaria</taxon>
    </lineage>
</organism>
<accession>A0A814AYT7</accession>
<sequence length="625" mass="72957">MKANHSDHHLHETSSLNISFNNDGQDEEDDTKSWSNLNIQQNSNTLLNHRRLSIKRLTNTVNNHNVSHGNGLIINGSLFDGQLFQPSRSSYIIDYRETPRDLNKFLEGHNTILNSSHLDLHLFKLSFIMTLSEGQIDKELLLDYYPRDNNEINIVEEISYYKRFCFPELNSKKTTTEENLLDNSLTYIFTRTNSIGKVEYGYCRRVTHANNQITKFPIVICIVSTYSYFKLYDAILNELTSAYLSNVLECNLLMQSFYSKPLPVPTPNSSGIVCILNDRRLFFYVSPTDERLNHDYFSTLLSCLTPNNITYLFESMLRSKRILCYSNSLSKLTKCCLGLSFLMYPFMWPYPFVSLMPSSWLHDLLDSPCPYIYGCLYETMKQIPTIIEKDSIRVDLDLNTINSGINDGFILPLDLRQILQASLEYLTRFRLIKLNSTLINIAVSEACLHVFTELFYNLPRYFQRHQTSIKLTDNERKSSISLKSFKRDDSGIDIQSVVSNDIQHESKYNNEHKQEENRFGYDFRSDEFLIAQPTSGYVVFLNDFIHGMIFLKFLDDYQRIDNNSVQSFSLFSQRLNERRRMTNDELLINPVVRFRRTFDLLEKQMKNSSKSTNSSITKIVKKFFE</sequence>
<dbReference type="PANTHER" id="PTHR13196">
    <property type="entry name" value="DENN DOMAIN-CONTAINING"/>
    <property type="match status" value="1"/>
</dbReference>
<name>A0A814AYT7_9BILA</name>
<dbReference type="GO" id="GO:0006897">
    <property type="term" value="P:endocytosis"/>
    <property type="evidence" value="ECO:0007669"/>
    <property type="project" value="TreeGrafter"/>
</dbReference>
<proteinExistence type="predicted"/>
<feature type="domain" description="UDENN" evidence="2">
    <location>
        <begin position="120"/>
        <end position="564"/>
    </location>
</feature>
<dbReference type="Proteomes" id="UP000663864">
    <property type="component" value="Unassembled WGS sequence"/>
</dbReference>
<dbReference type="InterPro" id="IPR005113">
    <property type="entry name" value="uDENN_dom"/>
</dbReference>
<dbReference type="PANTHER" id="PTHR13196:SF14">
    <property type="entry name" value="UDENN DOMAIN-CONTAINING PROTEIN"/>
    <property type="match status" value="1"/>
</dbReference>
<dbReference type="Pfam" id="PF02141">
    <property type="entry name" value="DENN"/>
    <property type="match status" value="1"/>
</dbReference>
<dbReference type="GO" id="GO:0005085">
    <property type="term" value="F:guanyl-nucleotide exchange factor activity"/>
    <property type="evidence" value="ECO:0007669"/>
    <property type="project" value="InterPro"/>
</dbReference>
<dbReference type="InterPro" id="IPR040032">
    <property type="entry name" value="DENND1A/B/C"/>
</dbReference>
<dbReference type="InterPro" id="IPR043153">
    <property type="entry name" value="DENN_C"/>
</dbReference>
<comment type="caution">
    <text evidence="3">The sequence shown here is derived from an EMBL/GenBank/DDBJ whole genome shotgun (WGS) entry which is preliminary data.</text>
</comment>
<feature type="compositionally biased region" description="Basic and acidic residues" evidence="1">
    <location>
        <begin position="1"/>
        <end position="12"/>
    </location>
</feature>
<dbReference type="Proteomes" id="UP000663836">
    <property type="component" value="Unassembled WGS sequence"/>
</dbReference>